<accession>A0AAD6HFV5</accession>
<dbReference type="InterPro" id="IPR050769">
    <property type="entry name" value="NAT_camello-type"/>
</dbReference>
<dbReference type="SUPFAM" id="SSF55729">
    <property type="entry name" value="Acyl-CoA N-acyltransferases (Nat)"/>
    <property type="match status" value="1"/>
</dbReference>
<dbReference type="Pfam" id="PF00583">
    <property type="entry name" value="Acetyltransf_1"/>
    <property type="match status" value="1"/>
</dbReference>
<dbReference type="EMBL" id="JAQJAN010000013">
    <property type="protein sequence ID" value="KAJ5712642.1"/>
    <property type="molecule type" value="Genomic_DNA"/>
</dbReference>
<dbReference type="PANTHER" id="PTHR13947">
    <property type="entry name" value="GNAT FAMILY N-ACETYLTRANSFERASE"/>
    <property type="match status" value="1"/>
</dbReference>
<dbReference type="Gene3D" id="3.40.630.30">
    <property type="match status" value="1"/>
</dbReference>
<comment type="caution">
    <text evidence="3">The sequence shown here is derived from an EMBL/GenBank/DDBJ whole genome shotgun (WGS) entry which is preliminary data.</text>
</comment>
<evidence type="ECO:0000313" key="3">
    <source>
        <dbReference type="EMBL" id="KAJ5712642.1"/>
    </source>
</evidence>
<dbReference type="PANTHER" id="PTHR13947:SF37">
    <property type="entry name" value="LD18367P"/>
    <property type="match status" value="1"/>
</dbReference>
<dbReference type="GO" id="GO:0008080">
    <property type="term" value="F:N-acetyltransferase activity"/>
    <property type="evidence" value="ECO:0007669"/>
    <property type="project" value="InterPro"/>
</dbReference>
<keyword evidence="1" id="KW-0808">Transferase</keyword>
<dbReference type="AlphaFoldDB" id="A0AAD6HFV5"/>
<gene>
    <name evidence="3" type="ORF">N7493_009110</name>
</gene>
<protein>
    <submittedName>
        <fullName evidence="3">Acyl-CoA N-acyltransferase</fullName>
    </submittedName>
</protein>
<dbReference type="InterPro" id="IPR016181">
    <property type="entry name" value="Acyl_CoA_acyltransferase"/>
</dbReference>
<feature type="domain" description="N-acetyltransferase" evidence="2">
    <location>
        <begin position="12"/>
        <end position="171"/>
    </location>
</feature>
<proteinExistence type="predicted"/>
<name>A0AAD6HFV5_9EURO</name>
<evidence type="ECO:0000313" key="4">
    <source>
        <dbReference type="Proteomes" id="UP001215712"/>
    </source>
</evidence>
<keyword evidence="4" id="KW-1185">Reference proteome</keyword>
<evidence type="ECO:0000259" key="2">
    <source>
        <dbReference type="PROSITE" id="PS51186"/>
    </source>
</evidence>
<dbReference type="PROSITE" id="PS51186">
    <property type="entry name" value="GNAT"/>
    <property type="match status" value="1"/>
</dbReference>
<dbReference type="InterPro" id="IPR000182">
    <property type="entry name" value="GNAT_dom"/>
</dbReference>
<evidence type="ECO:0000256" key="1">
    <source>
        <dbReference type="ARBA" id="ARBA00022679"/>
    </source>
</evidence>
<organism evidence="3 4">
    <name type="scientific">Penicillium malachiteum</name>
    <dbReference type="NCBI Taxonomy" id="1324776"/>
    <lineage>
        <taxon>Eukaryota</taxon>
        <taxon>Fungi</taxon>
        <taxon>Dikarya</taxon>
        <taxon>Ascomycota</taxon>
        <taxon>Pezizomycotina</taxon>
        <taxon>Eurotiomycetes</taxon>
        <taxon>Eurotiomycetidae</taxon>
        <taxon>Eurotiales</taxon>
        <taxon>Aspergillaceae</taxon>
        <taxon>Penicillium</taxon>
    </lineage>
</organism>
<reference evidence="3" key="2">
    <citation type="submission" date="2023-01" db="EMBL/GenBank/DDBJ databases">
        <authorList>
            <person name="Petersen C."/>
        </authorList>
    </citation>
    <scope>NUCLEOTIDE SEQUENCE</scope>
    <source>
        <strain evidence="3">IBT 17514</strain>
    </source>
</reference>
<sequence>MGSTTPTSDSSYTLRNHRSGDIGWIIHRHGILYSQEYGWDERFEGLVASIAGDFIKNYDPQVERCWIAERDNTFLGSIMLVKDASSNENAAKIRLLLVEPSARGLGLGRALVRQCVEFAREAGYSYVRLWTQSELVSARRIYGREGFVHVASEDHASFGVKMVGEIWELKL</sequence>
<dbReference type="Proteomes" id="UP001215712">
    <property type="component" value="Unassembled WGS sequence"/>
</dbReference>
<dbReference type="CDD" id="cd04301">
    <property type="entry name" value="NAT_SF"/>
    <property type="match status" value="1"/>
</dbReference>
<reference evidence="3" key="1">
    <citation type="journal article" date="2023" name="IMA Fungus">
        <title>Comparative genomic study of the Penicillium genus elucidates a diverse pangenome and 15 lateral gene transfer events.</title>
        <authorList>
            <person name="Petersen C."/>
            <person name="Sorensen T."/>
            <person name="Nielsen M.R."/>
            <person name="Sondergaard T.E."/>
            <person name="Sorensen J.L."/>
            <person name="Fitzpatrick D.A."/>
            <person name="Frisvad J.C."/>
            <person name="Nielsen K.L."/>
        </authorList>
    </citation>
    <scope>NUCLEOTIDE SEQUENCE</scope>
    <source>
        <strain evidence="3">IBT 17514</strain>
    </source>
</reference>